<dbReference type="Proteomes" id="UP000245207">
    <property type="component" value="Unassembled WGS sequence"/>
</dbReference>
<comment type="caution">
    <text evidence="2">The sequence shown here is derived from an EMBL/GenBank/DDBJ whole genome shotgun (WGS) entry which is preliminary data.</text>
</comment>
<evidence type="ECO:0000313" key="2">
    <source>
        <dbReference type="EMBL" id="PWA83314.1"/>
    </source>
</evidence>
<accession>A0A2U1PC25</accession>
<dbReference type="OrthoDB" id="690068at2759"/>
<evidence type="ECO:0000256" key="1">
    <source>
        <dbReference type="SAM" id="MobiDB-lite"/>
    </source>
</evidence>
<dbReference type="STRING" id="35608.A0A2U1PC25"/>
<dbReference type="AlphaFoldDB" id="A0A2U1PC25"/>
<feature type="compositionally biased region" description="Basic and acidic residues" evidence="1">
    <location>
        <begin position="104"/>
        <end position="113"/>
    </location>
</feature>
<gene>
    <name evidence="2" type="ORF">CTI12_AA166830</name>
</gene>
<evidence type="ECO:0000313" key="3">
    <source>
        <dbReference type="Proteomes" id="UP000245207"/>
    </source>
</evidence>
<feature type="region of interest" description="Disordered" evidence="1">
    <location>
        <begin position="80"/>
        <end position="113"/>
    </location>
</feature>
<dbReference type="EMBL" id="PKPP01001363">
    <property type="protein sequence ID" value="PWA83314.1"/>
    <property type="molecule type" value="Genomic_DNA"/>
</dbReference>
<protein>
    <submittedName>
        <fullName evidence="2">Basic helix-loop-helix leucine zipper transcription factor</fullName>
    </submittedName>
</protein>
<sequence>MVPYPAILPSPSMPNPVASAAAAAAQLGQRFPVPGFNMSPVSVAGQAANMSAPMMSSFPLQNQNQPRVPNFADPYQQYLGLHQTQNQGGIPPTATKPGSSKDATNPDHHQNAKDLKFWTREESIPKIYGPLKIAALLVWRSDSKYQDTSMAHPNPHQKHVF</sequence>
<reference evidence="2 3" key="1">
    <citation type="journal article" date="2018" name="Mol. Plant">
        <title>The genome of Artemisia annua provides insight into the evolution of Asteraceae family and artemisinin biosynthesis.</title>
        <authorList>
            <person name="Shen Q."/>
            <person name="Zhang L."/>
            <person name="Liao Z."/>
            <person name="Wang S."/>
            <person name="Yan T."/>
            <person name="Shi P."/>
            <person name="Liu M."/>
            <person name="Fu X."/>
            <person name="Pan Q."/>
            <person name="Wang Y."/>
            <person name="Lv Z."/>
            <person name="Lu X."/>
            <person name="Zhang F."/>
            <person name="Jiang W."/>
            <person name="Ma Y."/>
            <person name="Chen M."/>
            <person name="Hao X."/>
            <person name="Li L."/>
            <person name="Tang Y."/>
            <person name="Lv G."/>
            <person name="Zhou Y."/>
            <person name="Sun X."/>
            <person name="Brodelius P.E."/>
            <person name="Rose J.K.C."/>
            <person name="Tang K."/>
        </authorList>
    </citation>
    <scope>NUCLEOTIDE SEQUENCE [LARGE SCALE GENOMIC DNA]</scope>
    <source>
        <strain evidence="3">cv. Huhao1</strain>
        <tissue evidence="2">Leaf</tissue>
    </source>
</reference>
<keyword evidence="3" id="KW-1185">Reference proteome</keyword>
<name>A0A2U1PC25_ARTAN</name>
<organism evidence="2 3">
    <name type="scientific">Artemisia annua</name>
    <name type="common">Sweet wormwood</name>
    <dbReference type="NCBI Taxonomy" id="35608"/>
    <lineage>
        <taxon>Eukaryota</taxon>
        <taxon>Viridiplantae</taxon>
        <taxon>Streptophyta</taxon>
        <taxon>Embryophyta</taxon>
        <taxon>Tracheophyta</taxon>
        <taxon>Spermatophyta</taxon>
        <taxon>Magnoliopsida</taxon>
        <taxon>eudicotyledons</taxon>
        <taxon>Gunneridae</taxon>
        <taxon>Pentapetalae</taxon>
        <taxon>asterids</taxon>
        <taxon>campanulids</taxon>
        <taxon>Asterales</taxon>
        <taxon>Asteraceae</taxon>
        <taxon>Asteroideae</taxon>
        <taxon>Anthemideae</taxon>
        <taxon>Artemisiinae</taxon>
        <taxon>Artemisia</taxon>
    </lineage>
</organism>
<proteinExistence type="predicted"/>